<reference evidence="2 3" key="1">
    <citation type="submission" date="2015-07" db="EMBL/GenBank/DDBJ databases">
        <title>The genome of Pseudoloma neurophilia, a relevant intracellular parasite of the zebrafish.</title>
        <authorList>
            <person name="Ndikumana S."/>
            <person name="Pelin A."/>
            <person name="Sanders J."/>
            <person name="Corradi N."/>
        </authorList>
    </citation>
    <scope>NUCLEOTIDE SEQUENCE [LARGE SCALE GENOMIC DNA]</scope>
    <source>
        <strain evidence="2 3">MK1</strain>
    </source>
</reference>
<evidence type="ECO:0000313" key="3">
    <source>
        <dbReference type="Proteomes" id="UP000051530"/>
    </source>
</evidence>
<sequence length="68" mass="7489">MPGRSSFFLYPGRHSSFKLNDSAERAEPEVGYSDRPAAQDRLSDDQEASYSGRPAAKIGVRKTNGISR</sequence>
<feature type="region of interest" description="Disordered" evidence="1">
    <location>
        <begin position="19"/>
        <end position="68"/>
    </location>
</feature>
<dbReference type="EMBL" id="LGUB01000192">
    <property type="protein sequence ID" value="KRH93869.1"/>
    <property type="molecule type" value="Genomic_DNA"/>
</dbReference>
<proteinExistence type="predicted"/>
<evidence type="ECO:0000313" key="2">
    <source>
        <dbReference type="EMBL" id="KRH93869.1"/>
    </source>
</evidence>
<dbReference type="Proteomes" id="UP000051530">
    <property type="component" value="Unassembled WGS sequence"/>
</dbReference>
<organism evidence="2 3">
    <name type="scientific">Pseudoloma neurophilia</name>
    <dbReference type="NCBI Taxonomy" id="146866"/>
    <lineage>
        <taxon>Eukaryota</taxon>
        <taxon>Fungi</taxon>
        <taxon>Fungi incertae sedis</taxon>
        <taxon>Microsporidia</taxon>
        <taxon>Pseudoloma</taxon>
    </lineage>
</organism>
<comment type="caution">
    <text evidence="2">The sequence shown here is derived from an EMBL/GenBank/DDBJ whole genome shotgun (WGS) entry which is preliminary data.</text>
</comment>
<accession>A0A0R0LX08</accession>
<gene>
    <name evidence="2" type="ORF">M153_5130004652</name>
</gene>
<dbReference type="VEuPathDB" id="MicrosporidiaDB:M153_5130004652"/>
<protein>
    <submittedName>
        <fullName evidence="2">Uncharacterized protein</fullName>
    </submittedName>
</protein>
<evidence type="ECO:0000256" key="1">
    <source>
        <dbReference type="SAM" id="MobiDB-lite"/>
    </source>
</evidence>
<keyword evidence="3" id="KW-1185">Reference proteome</keyword>
<name>A0A0R0LX08_9MICR</name>
<dbReference type="AlphaFoldDB" id="A0A0R0LX08"/>